<feature type="region of interest" description="Disordered" evidence="1">
    <location>
        <begin position="28"/>
        <end position="69"/>
    </location>
</feature>
<name>A0AAD1HHH5_9MYCO</name>
<evidence type="ECO:0000256" key="2">
    <source>
        <dbReference type="SAM" id="SignalP"/>
    </source>
</evidence>
<gene>
    <name evidence="3" type="ORF">MAIC_03350</name>
</gene>
<sequence length="69" mass="6781">MNNKTLTAMIGAAAIAMLALFAVTGGADAGAPTHTTADSGQESKFPTPTPPPPAEVSGAVTTTMVPAVR</sequence>
<evidence type="ECO:0000313" key="4">
    <source>
        <dbReference type="Proteomes" id="UP000467327"/>
    </source>
</evidence>
<feature type="chain" id="PRO_5041905987" evidence="2">
    <location>
        <begin position="30"/>
        <end position="69"/>
    </location>
</feature>
<keyword evidence="2" id="KW-0732">Signal</keyword>
<feature type="compositionally biased region" description="Polar residues" evidence="1">
    <location>
        <begin position="59"/>
        <end position="69"/>
    </location>
</feature>
<accession>A0AAD1HHH5</accession>
<dbReference type="EMBL" id="AP022561">
    <property type="protein sequence ID" value="BBX05532.1"/>
    <property type="molecule type" value="Genomic_DNA"/>
</dbReference>
<dbReference type="Proteomes" id="UP000467327">
    <property type="component" value="Chromosome"/>
</dbReference>
<organism evidence="3 4">
    <name type="scientific">Mycolicibacterium aichiense</name>
    <dbReference type="NCBI Taxonomy" id="1799"/>
    <lineage>
        <taxon>Bacteria</taxon>
        <taxon>Bacillati</taxon>
        <taxon>Actinomycetota</taxon>
        <taxon>Actinomycetes</taxon>
        <taxon>Mycobacteriales</taxon>
        <taxon>Mycobacteriaceae</taxon>
        <taxon>Mycolicibacterium</taxon>
    </lineage>
</organism>
<reference evidence="3 4" key="1">
    <citation type="journal article" date="2019" name="Emerg. Microbes Infect.">
        <title>Comprehensive subspecies identification of 175 nontuberculous mycobacteria species based on 7547 genomic profiles.</title>
        <authorList>
            <person name="Matsumoto Y."/>
            <person name="Kinjo T."/>
            <person name="Motooka D."/>
            <person name="Nabeya D."/>
            <person name="Jung N."/>
            <person name="Uechi K."/>
            <person name="Horii T."/>
            <person name="Iida T."/>
            <person name="Fujita J."/>
            <person name="Nakamura S."/>
        </authorList>
    </citation>
    <scope>NUCLEOTIDE SEQUENCE [LARGE SCALE GENOMIC DNA]</scope>
    <source>
        <strain evidence="3 4">JCM 6376</strain>
    </source>
</reference>
<feature type="compositionally biased region" description="Polar residues" evidence="1">
    <location>
        <begin position="33"/>
        <end position="44"/>
    </location>
</feature>
<dbReference type="AlphaFoldDB" id="A0AAD1HHH5"/>
<proteinExistence type="predicted"/>
<dbReference type="KEGG" id="maic:MAIC_03350"/>
<dbReference type="RefSeq" id="WP_115317634.1">
    <property type="nucleotide sequence ID" value="NZ_AP022561.1"/>
</dbReference>
<feature type="signal peptide" evidence="2">
    <location>
        <begin position="1"/>
        <end position="29"/>
    </location>
</feature>
<evidence type="ECO:0000256" key="1">
    <source>
        <dbReference type="SAM" id="MobiDB-lite"/>
    </source>
</evidence>
<evidence type="ECO:0000313" key="3">
    <source>
        <dbReference type="EMBL" id="BBX05532.1"/>
    </source>
</evidence>
<keyword evidence="4" id="KW-1185">Reference proteome</keyword>
<protein>
    <submittedName>
        <fullName evidence="3">Uncharacterized protein</fullName>
    </submittedName>
</protein>